<comment type="caution">
    <text evidence="1">The sequence shown here is derived from an EMBL/GenBank/DDBJ whole genome shotgun (WGS) entry which is preliminary data.</text>
</comment>
<name>A0A117IL56_MYCTH</name>
<dbReference type="STRING" id="1797.RMCT_0168"/>
<dbReference type="EMBL" id="BCTB01000002">
    <property type="protein sequence ID" value="GAT13196.1"/>
    <property type="molecule type" value="Genomic_DNA"/>
</dbReference>
<evidence type="ECO:0000313" key="2">
    <source>
        <dbReference type="Proteomes" id="UP000069654"/>
    </source>
</evidence>
<dbReference type="AlphaFoldDB" id="A0A117IL56"/>
<dbReference type="Proteomes" id="UP000069654">
    <property type="component" value="Unassembled WGS sequence"/>
</dbReference>
<reference evidence="2" key="2">
    <citation type="submission" date="2016-02" db="EMBL/GenBank/DDBJ databases">
        <title>Draft genome sequence of five rapidly growing Mycobacterium species.</title>
        <authorList>
            <person name="Katahira K."/>
            <person name="Gotou Y."/>
            <person name="Iida K."/>
            <person name="Ogura Y."/>
            <person name="Hayashi T."/>
        </authorList>
    </citation>
    <scope>NUCLEOTIDE SEQUENCE [LARGE SCALE GENOMIC DNA]</scope>
    <source>
        <strain evidence="2">JCM6362</strain>
    </source>
</reference>
<reference evidence="1 2" key="1">
    <citation type="journal article" date="2016" name="Genome Announc.">
        <title>Draft Genome Sequences of Five Rapidly Growing Mycobacterium Species, M. thermoresistibile, M. fortuitum subsp. acetamidolyticum, M. canariasense, M. brisbanense, and M. novocastrense.</title>
        <authorList>
            <person name="Katahira K."/>
            <person name="Ogura Y."/>
            <person name="Gotoh Y."/>
            <person name="Hayashi T."/>
        </authorList>
    </citation>
    <scope>NUCLEOTIDE SEQUENCE [LARGE SCALE GENOMIC DNA]</scope>
    <source>
        <strain evidence="1 2">JCM6362</strain>
    </source>
</reference>
<protein>
    <submittedName>
        <fullName evidence="1">Uncharacterized protein</fullName>
    </submittedName>
</protein>
<evidence type="ECO:0000313" key="1">
    <source>
        <dbReference type="EMBL" id="GAT13196.1"/>
    </source>
</evidence>
<accession>A0A117IL56</accession>
<sequence length="118" mass="13145">MGRYHQAAKSVIDNAAHRTESDGMRYRAVRRLTGDREVLRQALDDFARARRRQAEAWDDLAVPTPLKAVSAAADKALEGTGRALTGAGQRLINVGDVLASRRQRRQQRAGSFKDDEEK</sequence>
<proteinExistence type="predicted"/>
<gene>
    <name evidence="1" type="ORF">RMCT_0168</name>
</gene>
<organism evidence="1 2">
    <name type="scientific">Mycolicibacterium thermoresistibile</name>
    <name type="common">Mycobacterium thermoresistibile</name>
    <dbReference type="NCBI Taxonomy" id="1797"/>
    <lineage>
        <taxon>Bacteria</taxon>
        <taxon>Bacillati</taxon>
        <taxon>Actinomycetota</taxon>
        <taxon>Actinomycetes</taxon>
        <taxon>Mycobacteriales</taxon>
        <taxon>Mycobacteriaceae</taxon>
        <taxon>Mycolicibacterium</taxon>
    </lineage>
</organism>